<dbReference type="EMBL" id="UGRP01000001">
    <property type="protein sequence ID" value="SUA19006.1"/>
    <property type="molecule type" value="Genomic_DNA"/>
</dbReference>
<dbReference type="RefSeq" id="WP_002238468.1">
    <property type="nucleotide sequence ID" value="NZ_CP020401.2"/>
</dbReference>
<dbReference type="Proteomes" id="UP000072443">
    <property type="component" value="Unassembled WGS sequence"/>
</dbReference>
<dbReference type="EMBL" id="FEVP01000024">
    <property type="protein sequence ID" value="CWP99412.1"/>
    <property type="molecule type" value="Genomic_DNA"/>
</dbReference>
<proteinExistence type="predicted"/>
<sequence length="397" mass="41856">MAEVGITPVAGVNNVARDDDMVRGPDAPGRFVRDAVNVDIHADGAFSMRGAARKISGLKLRDVWQSPLHRDVFCVHEGHLCKLDTGDFSVSVLVRDAGAGRVWYAVVNHAVFAATDRGIFVYDGLSAQRLGIDTPPAPLVMPSEGSLAAGHYGFALAWLRGGKEGGLSAMASVAVADGGGVEVALPFCTDRTVDGVRLYATAADGGELACIGDYPVSGTIVLPLLPKQGKTAQMRFLSPMPTGKFMCVWRGRLLTARANVLRFSEPLAFHLHDGRFGYMQMPQRITFVEPVEGGIFVGQVDGVVFLRGVDVEALEMVRLAVKPPVAMSSVRLDADEAGQFSNGAAVCLWLADNGAAVGLPDGGVVEVHAGVLRGLAAGTAAQTVSADRRFVSLMLDS</sequence>
<evidence type="ECO:0000313" key="4">
    <source>
        <dbReference type="Proteomes" id="UP000254176"/>
    </source>
</evidence>
<evidence type="ECO:0000313" key="1">
    <source>
        <dbReference type="EMBL" id="CWP99412.1"/>
    </source>
</evidence>
<reference evidence="2 4" key="2">
    <citation type="submission" date="2018-06" db="EMBL/GenBank/DDBJ databases">
        <authorList>
            <consortium name="Pathogen Informatics"/>
            <person name="Doyle S."/>
        </authorList>
    </citation>
    <scope>NUCLEOTIDE SEQUENCE [LARGE SCALE GENOMIC DNA]</scope>
    <source>
        <strain evidence="2 4">NCTC8554</strain>
    </source>
</reference>
<reference evidence="1 3" key="1">
    <citation type="submission" date="2016-02" db="EMBL/GenBank/DDBJ databases">
        <authorList>
            <consortium name="Pathogen Informatics"/>
        </authorList>
    </citation>
    <scope>NUCLEOTIDE SEQUENCE [LARGE SCALE GENOMIC DNA]</scope>
    <source>
        <strain evidence="1 3">2842STDY5881269</strain>
    </source>
</reference>
<dbReference type="Proteomes" id="UP000254176">
    <property type="component" value="Unassembled WGS sequence"/>
</dbReference>
<dbReference type="AlphaFoldDB" id="A0A0Y5KR70"/>
<name>A0A0Y5KR70_NEIME</name>
<evidence type="ECO:0000313" key="3">
    <source>
        <dbReference type="Proteomes" id="UP000072443"/>
    </source>
</evidence>
<protein>
    <submittedName>
        <fullName evidence="2">Phage protein</fullName>
    </submittedName>
</protein>
<accession>A0A0Y5KR70</accession>
<organism evidence="2 4">
    <name type="scientific">Neisseria meningitidis</name>
    <dbReference type="NCBI Taxonomy" id="487"/>
    <lineage>
        <taxon>Bacteria</taxon>
        <taxon>Pseudomonadati</taxon>
        <taxon>Pseudomonadota</taxon>
        <taxon>Betaproteobacteria</taxon>
        <taxon>Neisseriales</taxon>
        <taxon>Neisseriaceae</taxon>
        <taxon>Neisseria</taxon>
    </lineage>
</organism>
<evidence type="ECO:0000313" key="2">
    <source>
        <dbReference type="EMBL" id="SUA19006.1"/>
    </source>
</evidence>
<gene>
    <name evidence="1" type="ORF">ERS514591_01665</name>
    <name evidence="2" type="ORF">NCTC8554_00691</name>
</gene>